<reference evidence="1" key="1">
    <citation type="submission" date="2014-09" db="EMBL/GenBank/DDBJ databases">
        <authorList>
            <person name="Magalhaes I.L.F."/>
            <person name="Oliveira U."/>
            <person name="Santos F.R."/>
            <person name="Vidigal T.H.D.A."/>
            <person name="Brescovit A.D."/>
            <person name="Santos A.J."/>
        </authorList>
    </citation>
    <scope>NUCLEOTIDE SEQUENCE</scope>
    <source>
        <tissue evidence="1">Shoot tissue taken approximately 20 cm above the soil surface</tissue>
    </source>
</reference>
<evidence type="ECO:0000313" key="1">
    <source>
        <dbReference type="EMBL" id="JAD15188.1"/>
    </source>
</evidence>
<proteinExistence type="predicted"/>
<protein>
    <submittedName>
        <fullName evidence="1">Uncharacterized protein</fullName>
    </submittedName>
</protein>
<dbReference type="AlphaFoldDB" id="A0A0A8XR27"/>
<sequence length="34" mass="3998">MHTAYGCIHKTAYMYCYVMDKYSTYIYCLCNGGE</sequence>
<name>A0A0A8XR27_ARUDO</name>
<organism evidence="1">
    <name type="scientific">Arundo donax</name>
    <name type="common">Giant reed</name>
    <name type="synonym">Donax arundinaceus</name>
    <dbReference type="NCBI Taxonomy" id="35708"/>
    <lineage>
        <taxon>Eukaryota</taxon>
        <taxon>Viridiplantae</taxon>
        <taxon>Streptophyta</taxon>
        <taxon>Embryophyta</taxon>
        <taxon>Tracheophyta</taxon>
        <taxon>Spermatophyta</taxon>
        <taxon>Magnoliopsida</taxon>
        <taxon>Liliopsida</taxon>
        <taxon>Poales</taxon>
        <taxon>Poaceae</taxon>
        <taxon>PACMAD clade</taxon>
        <taxon>Arundinoideae</taxon>
        <taxon>Arundineae</taxon>
        <taxon>Arundo</taxon>
    </lineage>
</organism>
<dbReference type="EMBL" id="GBRH01282707">
    <property type="protein sequence ID" value="JAD15188.1"/>
    <property type="molecule type" value="Transcribed_RNA"/>
</dbReference>
<accession>A0A0A8XR27</accession>
<reference evidence="1" key="2">
    <citation type="journal article" date="2015" name="Data Brief">
        <title>Shoot transcriptome of the giant reed, Arundo donax.</title>
        <authorList>
            <person name="Barrero R.A."/>
            <person name="Guerrero F.D."/>
            <person name="Moolhuijzen P."/>
            <person name="Goolsby J.A."/>
            <person name="Tidwell J."/>
            <person name="Bellgard S.E."/>
            <person name="Bellgard M.I."/>
        </authorList>
    </citation>
    <scope>NUCLEOTIDE SEQUENCE</scope>
    <source>
        <tissue evidence="1">Shoot tissue taken approximately 20 cm above the soil surface</tissue>
    </source>
</reference>